<organism evidence="2 3">
    <name type="scientific">Aaosphaeria arxii CBS 175.79</name>
    <dbReference type="NCBI Taxonomy" id="1450172"/>
    <lineage>
        <taxon>Eukaryota</taxon>
        <taxon>Fungi</taxon>
        <taxon>Dikarya</taxon>
        <taxon>Ascomycota</taxon>
        <taxon>Pezizomycotina</taxon>
        <taxon>Dothideomycetes</taxon>
        <taxon>Pleosporomycetidae</taxon>
        <taxon>Pleosporales</taxon>
        <taxon>Pleosporales incertae sedis</taxon>
        <taxon>Aaosphaeria</taxon>
    </lineage>
</organism>
<gene>
    <name evidence="2" type="ORF">BU24DRAFT_424196</name>
</gene>
<sequence>MVAVYTLLLHAIPTESQLPDATAIGSKPMGPAGKEKKRHGTIRTWKGSSHASSLPSCGFWVVRLHAIFPLSCWSKRQIRKCVPAIVYILSRETRDL</sequence>
<keyword evidence="3" id="KW-1185">Reference proteome</keyword>
<feature type="region of interest" description="Disordered" evidence="1">
    <location>
        <begin position="20"/>
        <end position="53"/>
    </location>
</feature>
<protein>
    <submittedName>
        <fullName evidence="2">Uncharacterized protein</fullName>
    </submittedName>
</protein>
<dbReference type="Proteomes" id="UP000799778">
    <property type="component" value="Unassembled WGS sequence"/>
</dbReference>
<dbReference type="RefSeq" id="XP_033381531.1">
    <property type="nucleotide sequence ID" value="XM_033528440.1"/>
</dbReference>
<dbReference type="EMBL" id="ML978071">
    <property type="protein sequence ID" value="KAF2013192.1"/>
    <property type="molecule type" value="Genomic_DNA"/>
</dbReference>
<evidence type="ECO:0000313" key="3">
    <source>
        <dbReference type="Proteomes" id="UP000799778"/>
    </source>
</evidence>
<name>A0A6A5XJ86_9PLEO</name>
<accession>A0A6A5XJ86</accession>
<dbReference type="AlphaFoldDB" id="A0A6A5XJ86"/>
<dbReference type="GeneID" id="54285837"/>
<reference evidence="2" key="1">
    <citation type="journal article" date="2020" name="Stud. Mycol.">
        <title>101 Dothideomycetes genomes: a test case for predicting lifestyles and emergence of pathogens.</title>
        <authorList>
            <person name="Haridas S."/>
            <person name="Albert R."/>
            <person name="Binder M."/>
            <person name="Bloem J."/>
            <person name="Labutti K."/>
            <person name="Salamov A."/>
            <person name="Andreopoulos B."/>
            <person name="Baker S."/>
            <person name="Barry K."/>
            <person name="Bills G."/>
            <person name="Bluhm B."/>
            <person name="Cannon C."/>
            <person name="Castanera R."/>
            <person name="Culley D."/>
            <person name="Daum C."/>
            <person name="Ezra D."/>
            <person name="Gonzalez J."/>
            <person name="Henrissat B."/>
            <person name="Kuo A."/>
            <person name="Liang C."/>
            <person name="Lipzen A."/>
            <person name="Lutzoni F."/>
            <person name="Magnuson J."/>
            <person name="Mondo S."/>
            <person name="Nolan M."/>
            <person name="Ohm R."/>
            <person name="Pangilinan J."/>
            <person name="Park H.-J."/>
            <person name="Ramirez L."/>
            <person name="Alfaro M."/>
            <person name="Sun H."/>
            <person name="Tritt A."/>
            <person name="Yoshinaga Y."/>
            <person name="Zwiers L.-H."/>
            <person name="Turgeon B."/>
            <person name="Goodwin S."/>
            <person name="Spatafora J."/>
            <person name="Crous P."/>
            <person name="Grigoriev I."/>
        </authorList>
    </citation>
    <scope>NUCLEOTIDE SEQUENCE</scope>
    <source>
        <strain evidence="2">CBS 175.79</strain>
    </source>
</reference>
<evidence type="ECO:0000256" key="1">
    <source>
        <dbReference type="SAM" id="MobiDB-lite"/>
    </source>
</evidence>
<evidence type="ECO:0000313" key="2">
    <source>
        <dbReference type="EMBL" id="KAF2013192.1"/>
    </source>
</evidence>
<proteinExistence type="predicted"/>